<protein>
    <recommendedName>
        <fullName evidence="4">Rubrerythrin diiron-binding domain-containing protein</fullName>
    </recommendedName>
</protein>
<dbReference type="PATRIC" id="fig|1395513.3.peg.3355"/>
<dbReference type="RefSeq" id="WP_023511511.1">
    <property type="nucleotide sequence ID" value="NZ_AWTC01000021.1"/>
</dbReference>
<keyword evidence="1" id="KW-0175">Coiled coil</keyword>
<dbReference type="Gene3D" id="1.20.5.420">
    <property type="entry name" value="Immunoglobulin FC, subunit C"/>
    <property type="match status" value="1"/>
</dbReference>
<dbReference type="STRING" id="1395513.P343_16550"/>
<dbReference type="eggNOG" id="COG1633">
    <property type="taxonomic scope" value="Bacteria"/>
</dbReference>
<dbReference type="EMBL" id="AWTC01000021">
    <property type="protein sequence ID" value="EST10533.1"/>
    <property type="molecule type" value="Genomic_DNA"/>
</dbReference>
<gene>
    <name evidence="2" type="ORF">P343_16550</name>
</gene>
<comment type="caution">
    <text evidence="2">The sequence shown here is derived from an EMBL/GenBank/DDBJ whole genome shotgun (WGS) entry which is preliminary data.</text>
</comment>
<proteinExistence type="predicted"/>
<evidence type="ECO:0000313" key="2">
    <source>
        <dbReference type="EMBL" id="EST10533.1"/>
    </source>
</evidence>
<evidence type="ECO:0000256" key="1">
    <source>
        <dbReference type="SAM" id="Coils"/>
    </source>
</evidence>
<dbReference type="Proteomes" id="UP000018296">
    <property type="component" value="Unassembled WGS sequence"/>
</dbReference>
<organism evidence="2 3">
    <name type="scientific">Sporolactobacillus laevolacticus DSM 442</name>
    <dbReference type="NCBI Taxonomy" id="1395513"/>
    <lineage>
        <taxon>Bacteria</taxon>
        <taxon>Bacillati</taxon>
        <taxon>Bacillota</taxon>
        <taxon>Bacilli</taxon>
        <taxon>Bacillales</taxon>
        <taxon>Sporolactobacillaceae</taxon>
        <taxon>Sporolactobacillus</taxon>
    </lineage>
</organism>
<reference evidence="2 3" key="1">
    <citation type="journal article" date="2013" name="Genome Announc.">
        <title>Genome Sequence of Sporolactobacillus laevolacticus DSM442, an Efficient Polymer-Grade D-Lactate Producer from Agricultural Waste Cottonseed as a Nitrogen Source.</title>
        <authorList>
            <person name="Wang H."/>
            <person name="Wang L."/>
            <person name="Ju J."/>
            <person name="Yu B."/>
            <person name="Ma Y."/>
        </authorList>
    </citation>
    <scope>NUCLEOTIDE SEQUENCE [LARGE SCALE GENOMIC DNA]</scope>
    <source>
        <strain evidence="2 3">DSM 442</strain>
    </source>
</reference>
<name>V6IU40_9BACL</name>
<keyword evidence="3" id="KW-1185">Reference proteome</keyword>
<evidence type="ECO:0000313" key="3">
    <source>
        <dbReference type="Proteomes" id="UP000018296"/>
    </source>
</evidence>
<dbReference type="InterPro" id="IPR009078">
    <property type="entry name" value="Ferritin-like_SF"/>
</dbReference>
<feature type="coiled-coil region" evidence="1">
    <location>
        <begin position="11"/>
        <end position="38"/>
    </location>
</feature>
<dbReference type="SUPFAM" id="SSF47240">
    <property type="entry name" value="Ferritin-like"/>
    <property type="match status" value="1"/>
</dbReference>
<dbReference type="OrthoDB" id="573482at2"/>
<dbReference type="Gene3D" id="6.10.140.1960">
    <property type="match status" value="1"/>
</dbReference>
<evidence type="ECO:0008006" key="4">
    <source>
        <dbReference type="Google" id="ProtNLM"/>
    </source>
</evidence>
<dbReference type="AlphaFoldDB" id="V6IU40"/>
<sequence>MSYEYEYQAHLDTNEQTLERLQAAINRERHAVNCYEALMKQAKTDREQRQIADIRDDEIQHEQQFLALYRNLSEDPIQDTPFNSCPSTYLESLRHSIEDEQHSVDFYLKSGDATLDLDVKRCFYRMAKDEQKHAIWFLYFYSLYK</sequence>
<dbReference type="CDD" id="cd00657">
    <property type="entry name" value="Ferritin_like"/>
    <property type="match status" value="1"/>
</dbReference>
<accession>V6IU40</accession>